<dbReference type="PANTHER" id="PTHR10458">
    <property type="entry name" value="PEPTIDE DEFORMYLASE"/>
    <property type="match status" value="1"/>
</dbReference>
<dbReference type="NCBIfam" id="TIGR00079">
    <property type="entry name" value="pept_deformyl"/>
    <property type="match status" value="1"/>
</dbReference>
<proteinExistence type="inferred from homology"/>
<evidence type="ECO:0000256" key="1">
    <source>
        <dbReference type="ARBA" id="ARBA00010759"/>
    </source>
</evidence>
<keyword evidence="2" id="KW-0408">Iron</keyword>
<dbReference type="RefSeq" id="WP_307228550.1">
    <property type="nucleotide sequence ID" value="NZ_JAUSTT010000008.1"/>
</dbReference>
<dbReference type="Gene3D" id="3.90.45.10">
    <property type="entry name" value="Peptide deformylase"/>
    <property type="match status" value="1"/>
</dbReference>
<feature type="active site" evidence="2">
    <location>
        <position position="134"/>
    </location>
</feature>
<dbReference type="Proteomes" id="UP001223586">
    <property type="component" value="Unassembled WGS sequence"/>
</dbReference>
<feature type="binding site" evidence="2">
    <location>
        <position position="137"/>
    </location>
    <ligand>
        <name>Fe cation</name>
        <dbReference type="ChEBI" id="CHEBI:24875"/>
    </ligand>
</feature>
<dbReference type="PIRSF" id="PIRSF004749">
    <property type="entry name" value="Pep_def"/>
    <property type="match status" value="1"/>
</dbReference>
<dbReference type="Pfam" id="PF01327">
    <property type="entry name" value="Pep_deformylase"/>
    <property type="match status" value="1"/>
</dbReference>
<evidence type="ECO:0000313" key="3">
    <source>
        <dbReference type="EMBL" id="MDQ0175874.1"/>
    </source>
</evidence>
<comment type="cofactor">
    <cofactor evidence="2">
        <name>Fe(2+)</name>
        <dbReference type="ChEBI" id="CHEBI:29033"/>
    </cofactor>
    <text evidence="2">Binds 1 Fe(2+) ion.</text>
</comment>
<comment type="catalytic activity">
    <reaction evidence="2">
        <text>N-terminal N-formyl-L-methionyl-[peptide] + H2O = N-terminal L-methionyl-[peptide] + formate</text>
        <dbReference type="Rhea" id="RHEA:24420"/>
        <dbReference type="Rhea" id="RHEA-COMP:10639"/>
        <dbReference type="Rhea" id="RHEA-COMP:10640"/>
        <dbReference type="ChEBI" id="CHEBI:15377"/>
        <dbReference type="ChEBI" id="CHEBI:15740"/>
        <dbReference type="ChEBI" id="CHEBI:49298"/>
        <dbReference type="ChEBI" id="CHEBI:64731"/>
        <dbReference type="EC" id="3.5.1.88"/>
    </reaction>
</comment>
<dbReference type="EMBL" id="JAUSTT010000008">
    <property type="protein sequence ID" value="MDQ0175874.1"/>
    <property type="molecule type" value="Genomic_DNA"/>
</dbReference>
<dbReference type="SUPFAM" id="SSF56420">
    <property type="entry name" value="Peptide deformylase"/>
    <property type="match status" value="1"/>
</dbReference>
<organism evidence="3 4">
    <name type="scientific">Bacillus chungangensis</name>
    <dbReference type="NCBI Taxonomy" id="587633"/>
    <lineage>
        <taxon>Bacteria</taxon>
        <taxon>Bacillati</taxon>
        <taxon>Bacillota</taxon>
        <taxon>Bacilli</taxon>
        <taxon>Bacillales</taxon>
        <taxon>Bacillaceae</taxon>
        <taxon>Bacillus</taxon>
    </lineage>
</organism>
<feature type="binding site" evidence="2">
    <location>
        <position position="133"/>
    </location>
    <ligand>
        <name>Fe cation</name>
        <dbReference type="ChEBI" id="CHEBI:24875"/>
    </ligand>
</feature>
<keyword evidence="4" id="KW-1185">Reference proteome</keyword>
<name>A0ABT9WRL9_9BACI</name>
<dbReference type="HAMAP" id="MF_00163">
    <property type="entry name" value="Pep_deformylase"/>
    <property type="match status" value="1"/>
</dbReference>
<accession>A0ABT9WRL9</accession>
<dbReference type="EC" id="3.5.1.88" evidence="2"/>
<dbReference type="GO" id="GO:0042586">
    <property type="term" value="F:peptide deformylase activity"/>
    <property type="evidence" value="ECO:0007669"/>
    <property type="project" value="UniProtKB-EC"/>
</dbReference>
<gene>
    <name evidence="2" type="primary">def</name>
    <name evidence="3" type="ORF">J2S08_001710</name>
</gene>
<keyword evidence="2 3" id="KW-0378">Hydrolase</keyword>
<protein>
    <recommendedName>
        <fullName evidence="2">Peptide deformylase</fullName>
        <shortName evidence="2">PDF</shortName>
        <ecNumber evidence="2">3.5.1.88</ecNumber>
    </recommendedName>
    <alternativeName>
        <fullName evidence="2">Polypeptide deformylase</fullName>
    </alternativeName>
</protein>
<evidence type="ECO:0000313" key="4">
    <source>
        <dbReference type="Proteomes" id="UP001223586"/>
    </source>
</evidence>
<dbReference type="PRINTS" id="PR01576">
    <property type="entry name" value="PDEFORMYLASE"/>
</dbReference>
<dbReference type="NCBIfam" id="NF001159">
    <property type="entry name" value="PRK00150.1-3"/>
    <property type="match status" value="1"/>
</dbReference>
<sequence>MAILPIVKHPNPILEKQCEPVTTFDKTIAVFLDDLYDTMIDADGVGLAAPQVGVQKEIAIVDIDDDEIGTIELINPKVISMSGEQTDVEGCLSFPGLFGEVTRPFYVKVSAQDRCGTAFTFEAEGFLARAILHEIDHLRGVLFTSKVERYVEEHELEGSGIE</sequence>
<comment type="function">
    <text evidence="2">Removes the formyl group from the N-terminal Met of newly synthesized proteins. Requires at least a dipeptide for an efficient rate of reaction. N-terminal L-methionine is a prerequisite for activity but the enzyme has broad specificity at other positions.</text>
</comment>
<keyword evidence="2" id="KW-0479">Metal-binding</keyword>
<keyword evidence="2" id="KW-0648">Protein biosynthesis</keyword>
<dbReference type="CDD" id="cd00487">
    <property type="entry name" value="Pep_deformylase"/>
    <property type="match status" value="1"/>
</dbReference>
<feature type="binding site" evidence="2">
    <location>
        <position position="91"/>
    </location>
    <ligand>
        <name>Fe cation</name>
        <dbReference type="ChEBI" id="CHEBI:24875"/>
    </ligand>
</feature>
<dbReference type="InterPro" id="IPR036821">
    <property type="entry name" value="Peptide_deformylase_sf"/>
</dbReference>
<comment type="caution">
    <text evidence="3">The sequence shown here is derived from an EMBL/GenBank/DDBJ whole genome shotgun (WGS) entry which is preliminary data.</text>
</comment>
<reference evidence="3 4" key="1">
    <citation type="submission" date="2023-07" db="EMBL/GenBank/DDBJ databases">
        <title>Genomic Encyclopedia of Type Strains, Phase IV (KMG-IV): sequencing the most valuable type-strain genomes for metagenomic binning, comparative biology and taxonomic classification.</title>
        <authorList>
            <person name="Goeker M."/>
        </authorList>
    </citation>
    <scope>NUCLEOTIDE SEQUENCE [LARGE SCALE GENOMIC DNA]</scope>
    <source>
        <strain evidence="3 4">DSM 23837</strain>
    </source>
</reference>
<dbReference type="PANTHER" id="PTHR10458:SF22">
    <property type="entry name" value="PEPTIDE DEFORMYLASE"/>
    <property type="match status" value="1"/>
</dbReference>
<evidence type="ECO:0000256" key="2">
    <source>
        <dbReference type="HAMAP-Rule" id="MF_00163"/>
    </source>
</evidence>
<dbReference type="InterPro" id="IPR023635">
    <property type="entry name" value="Peptide_deformylase"/>
</dbReference>
<comment type="similarity">
    <text evidence="1 2">Belongs to the polypeptide deformylase family.</text>
</comment>